<name>A0A1H5WBC1_9BACT</name>
<keyword evidence="4" id="KW-1185">Reference proteome</keyword>
<gene>
    <name evidence="3" type="ORF">SAMN05421819_1503</name>
</gene>
<dbReference type="PANTHER" id="PTHR34068">
    <property type="entry name" value="UPF0145 PROTEIN YBJQ"/>
    <property type="match status" value="1"/>
</dbReference>
<sequence length="123" mass="13112">MSFNEGFAAPGIGALGPDMVTTALELPGYRIVRSLGIVRGIVVRSRSVFGSIGASFQTLVGGDITLYSELCEKTRQDAFARMMLHGAEHGANAIISMRYDANELMQGVTEVLAYGTAVVVEKI</sequence>
<protein>
    <recommendedName>
        <fullName evidence="2">UPF0145 protein SAMN05421819_1503</fullName>
    </recommendedName>
</protein>
<dbReference type="PANTHER" id="PTHR34068:SF2">
    <property type="entry name" value="UPF0145 PROTEIN SCO3412"/>
    <property type="match status" value="1"/>
</dbReference>
<dbReference type="Proteomes" id="UP000236728">
    <property type="component" value="Unassembled WGS sequence"/>
</dbReference>
<dbReference type="Gene3D" id="3.30.110.70">
    <property type="entry name" value="Hypothetical protein apc22750. Chain B"/>
    <property type="match status" value="1"/>
</dbReference>
<comment type="similarity">
    <text evidence="1 2">Belongs to the UPF0145 family.</text>
</comment>
<reference evidence="3 4" key="1">
    <citation type="submission" date="2016-10" db="EMBL/GenBank/DDBJ databases">
        <authorList>
            <person name="de Groot N.N."/>
        </authorList>
    </citation>
    <scope>NUCLEOTIDE SEQUENCE [LARGE SCALE GENOMIC DNA]</scope>
    <source>
        <strain evidence="3 4">DSM 22489</strain>
    </source>
</reference>
<proteinExistence type="inferred from homology"/>
<dbReference type="SUPFAM" id="SSF117782">
    <property type="entry name" value="YbjQ-like"/>
    <property type="match status" value="1"/>
</dbReference>
<accession>A0A1H5WBC1</accession>
<evidence type="ECO:0000313" key="4">
    <source>
        <dbReference type="Proteomes" id="UP000236728"/>
    </source>
</evidence>
<evidence type="ECO:0000313" key="3">
    <source>
        <dbReference type="EMBL" id="SEF96648.1"/>
    </source>
</evidence>
<dbReference type="InterPro" id="IPR002765">
    <property type="entry name" value="UPF0145_YbjQ-like"/>
</dbReference>
<evidence type="ECO:0000256" key="1">
    <source>
        <dbReference type="ARBA" id="ARBA00010751"/>
    </source>
</evidence>
<dbReference type="Pfam" id="PF01906">
    <property type="entry name" value="YbjQ_1"/>
    <property type="match status" value="1"/>
</dbReference>
<dbReference type="InterPro" id="IPR035439">
    <property type="entry name" value="UPF0145_dom_sf"/>
</dbReference>
<dbReference type="HAMAP" id="MF_00338">
    <property type="entry name" value="UPF0145"/>
    <property type="match status" value="1"/>
</dbReference>
<dbReference type="EMBL" id="FNVA01000002">
    <property type="protein sequence ID" value="SEF96648.1"/>
    <property type="molecule type" value="Genomic_DNA"/>
</dbReference>
<organism evidence="3 4">
    <name type="scientific">Bryocella elongata</name>
    <dbReference type="NCBI Taxonomy" id="863522"/>
    <lineage>
        <taxon>Bacteria</taxon>
        <taxon>Pseudomonadati</taxon>
        <taxon>Acidobacteriota</taxon>
        <taxon>Terriglobia</taxon>
        <taxon>Terriglobales</taxon>
        <taxon>Acidobacteriaceae</taxon>
        <taxon>Bryocella</taxon>
    </lineage>
</organism>
<dbReference type="AlphaFoldDB" id="A0A1H5WBC1"/>
<evidence type="ECO:0000256" key="2">
    <source>
        <dbReference type="HAMAP-Rule" id="MF_00338"/>
    </source>
</evidence>
<dbReference type="RefSeq" id="WP_235011441.1">
    <property type="nucleotide sequence ID" value="NZ_FNVA01000002.1"/>
</dbReference>